<evidence type="ECO:0000313" key="7">
    <source>
        <dbReference type="EMBL" id="MED6192007.1"/>
    </source>
</evidence>
<name>A0ABU6X2C9_9FABA</name>
<feature type="domain" description="XS" evidence="5">
    <location>
        <begin position="292"/>
        <end position="405"/>
    </location>
</feature>
<feature type="region of interest" description="Disordered" evidence="4">
    <location>
        <begin position="517"/>
        <end position="545"/>
    </location>
</feature>
<feature type="compositionally biased region" description="Polar residues" evidence="4">
    <location>
        <begin position="25"/>
        <end position="45"/>
    </location>
</feature>
<feature type="domain" description="Zinc finger-XS" evidence="6">
    <location>
        <begin position="221"/>
        <end position="259"/>
    </location>
</feature>
<organism evidence="7 8">
    <name type="scientific">Stylosanthes scabra</name>
    <dbReference type="NCBI Taxonomy" id="79078"/>
    <lineage>
        <taxon>Eukaryota</taxon>
        <taxon>Viridiplantae</taxon>
        <taxon>Streptophyta</taxon>
        <taxon>Embryophyta</taxon>
        <taxon>Tracheophyta</taxon>
        <taxon>Spermatophyta</taxon>
        <taxon>Magnoliopsida</taxon>
        <taxon>eudicotyledons</taxon>
        <taxon>Gunneridae</taxon>
        <taxon>Pentapetalae</taxon>
        <taxon>rosids</taxon>
        <taxon>fabids</taxon>
        <taxon>Fabales</taxon>
        <taxon>Fabaceae</taxon>
        <taxon>Papilionoideae</taxon>
        <taxon>50 kb inversion clade</taxon>
        <taxon>dalbergioids sensu lato</taxon>
        <taxon>Dalbergieae</taxon>
        <taxon>Pterocarpus clade</taxon>
        <taxon>Stylosanthes</taxon>
    </lineage>
</organism>
<feature type="region of interest" description="Disordered" evidence="4">
    <location>
        <begin position="126"/>
        <end position="161"/>
    </location>
</feature>
<sequence>MSSSRVGAFRKPLNGDSSYKGKTMSDYQPTTHQLPQGFAQVNLNPKQDDDDGQWEVYAKKSKNKAGSSTAKPRNHGGFGRASGNLQQTQNASSFRRPAAAGRGNGRSQIYESNNVASTPLIRPPLEHGWNWQSRPGSKQSNGVDIEAAPESPVKNNDDFDDAVSDVVEDTDDDLMSDDYDSDISQSSHESRKKNKWFYKFFQNLDGLSVEQINDPEREWHCPACQGGPGAVLWYTGLQPLMTHAKTKGSKRVKIHREFADLLDEELRRRGTSVIPPGEAFGKWKGLTVDQQDHEIVWPPMVIIQNTQLEQDENEKWVGMGNQELLDYFRTYDAVKARHSYGPQGHRGTSVLIFEGSATGYLEADRLHRHFVDQGTDRDAWFGRRKLFLPGGKRQLYGYMAVKEDLVFFNRHSQGKSRLKYDMRSYQDMVVKQFRQMSEDNQQLIYFKDKVAKEQRHAKALEASFGIVSEKLRKTMEENRIVRLRTKKQHEENKEEMYMQEEFFREQLRNIHDSRNAKEEDFERMQQEKREQVKQSSASPLNAEEGSRKVQEYLKFVELQDKEMDKFVAEEEELRQAHEENIAAMRRRHWEEEVQLEKKFDEELAKLMKKYSPSRSESK</sequence>
<feature type="compositionally biased region" description="Polar residues" evidence="4">
    <location>
        <begin position="130"/>
        <end position="142"/>
    </location>
</feature>
<evidence type="ECO:0000259" key="5">
    <source>
        <dbReference type="Pfam" id="PF03468"/>
    </source>
</evidence>
<dbReference type="EMBL" id="JASCZI010211461">
    <property type="protein sequence ID" value="MED6192007.1"/>
    <property type="molecule type" value="Genomic_DNA"/>
</dbReference>
<feature type="compositionally biased region" description="Polar residues" evidence="4">
    <location>
        <begin position="83"/>
        <end position="93"/>
    </location>
</feature>
<evidence type="ECO:0000256" key="3">
    <source>
        <dbReference type="ARBA" id="ARBA00024022"/>
    </source>
</evidence>
<dbReference type="PANTHER" id="PTHR46602">
    <property type="entry name" value="PROTEIN SUPPRESSOR OF GENE SILENCING 3"/>
    <property type="match status" value="1"/>
</dbReference>
<evidence type="ECO:0000313" key="8">
    <source>
        <dbReference type="Proteomes" id="UP001341840"/>
    </source>
</evidence>
<feature type="compositionally biased region" description="Basic and acidic residues" evidence="4">
    <location>
        <begin position="517"/>
        <end position="532"/>
    </location>
</feature>
<dbReference type="PANTHER" id="PTHR46602:SF1">
    <property type="entry name" value="PROTEIN SUPPRESSOR OF GENE SILENCING 3"/>
    <property type="match status" value="1"/>
</dbReference>
<keyword evidence="1" id="KW-0175">Coiled coil</keyword>
<evidence type="ECO:0000256" key="2">
    <source>
        <dbReference type="ARBA" id="ARBA00023158"/>
    </source>
</evidence>
<accession>A0ABU6X2C9</accession>
<dbReference type="InterPro" id="IPR005380">
    <property type="entry name" value="XS_domain"/>
</dbReference>
<dbReference type="InterPro" id="IPR038588">
    <property type="entry name" value="XS_domain_sf"/>
</dbReference>
<dbReference type="Proteomes" id="UP001341840">
    <property type="component" value="Unassembled WGS sequence"/>
</dbReference>
<dbReference type="Gene3D" id="3.30.70.2890">
    <property type="entry name" value="XS domain"/>
    <property type="match status" value="1"/>
</dbReference>
<dbReference type="Pfam" id="PF03468">
    <property type="entry name" value="XS"/>
    <property type="match status" value="1"/>
</dbReference>
<evidence type="ECO:0000259" key="6">
    <source>
        <dbReference type="Pfam" id="PF03470"/>
    </source>
</evidence>
<dbReference type="InterPro" id="IPR005381">
    <property type="entry name" value="Znf-XS_domain"/>
</dbReference>
<gene>
    <name evidence="7" type="primary">SGS3_1</name>
    <name evidence="7" type="ORF">PIB30_006153</name>
</gene>
<evidence type="ECO:0000256" key="4">
    <source>
        <dbReference type="SAM" id="MobiDB-lite"/>
    </source>
</evidence>
<proteinExistence type="inferred from homology"/>
<dbReference type="CDD" id="cd12266">
    <property type="entry name" value="RRM_like_XS"/>
    <property type="match status" value="1"/>
</dbReference>
<protein>
    <submittedName>
        <fullName evidence="7">Protein SUPPRESSOR OF GENE SILENCING</fullName>
    </submittedName>
</protein>
<dbReference type="Pfam" id="PF03470">
    <property type="entry name" value="zf-XS"/>
    <property type="match status" value="1"/>
</dbReference>
<feature type="region of interest" description="Disordered" evidence="4">
    <location>
        <begin position="1"/>
        <end position="111"/>
    </location>
</feature>
<keyword evidence="2" id="KW-0943">RNA-mediated gene silencing</keyword>
<keyword evidence="8" id="KW-1185">Reference proteome</keyword>
<comment type="similarity">
    <text evidence="3">Belongs to the SGS3 family.</text>
</comment>
<comment type="caution">
    <text evidence="7">The sequence shown here is derived from an EMBL/GenBank/DDBJ whole genome shotgun (WGS) entry which is preliminary data.</text>
</comment>
<evidence type="ECO:0000256" key="1">
    <source>
        <dbReference type="ARBA" id="ARBA00023054"/>
    </source>
</evidence>
<dbReference type="InterPro" id="IPR044287">
    <property type="entry name" value="SGS3"/>
</dbReference>
<reference evidence="7 8" key="1">
    <citation type="journal article" date="2023" name="Plants (Basel)">
        <title>Bridging the Gap: Combining Genomics and Transcriptomics Approaches to Understand Stylosanthes scabra, an Orphan Legume from the Brazilian Caatinga.</title>
        <authorList>
            <person name="Ferreira-Neto J.R.C."/>
            <person name="da Silva M.D."/>
            <person name="Binneck E."/>
            <person name="de Melo N.F."/>
            <person name="da Silva R.H."/>
            <person name="de Melo A.L.T.M."/>
            <person name="Pandolfi V."/>
            <person name="Bustamante F.O."/>
            <person name="Brasileiro-Vidal A.C."/>
            <person name="Benko-Iseppon A.M."/>
        </authorList>
    </citation>
    <scope>NUCLEOTIDE SEQUENCE [LARGE SCALE GENOMIC DNA]</scope>
    <source>
        <tissue evidence="7">Leaves</tissue>
    </source>
</reference>